<dbReference type="RefSeq" id="WP_160846472.1">
    <property type="nucleotide sequence ID" value="NZ_WVHT01000018.1"/>
</dbReference>
<keyword evidence="1" id="KW-0812">Transmembrane</keyword>
<dbReference type="InterPro" id="IPR041542">
    <property type="entry name" value="GH43_C2"/>
</dbReference>
<keyword evidence="1" id="KW-0472">Membrane</keyword>
<sequence>MQEPDFIVFSQLYREAYFQCFGLPFTRQITETESKLFQQKILDQTGLTVGWRSLKNYSFFILDISKQENPSLASIDTLARYVLKAPYTNELTRKNEESHHPFWYAYREKNLGTFNKPLVKNRRFIVPLSIILLIIPVIYFLLTREGRLSFSENFKDVSERGMLDRDWQLLNKDSSYWNNRNVNKGFLTLYTLPGDNWPDSSSQPEIKNLLIRKLSADCFTAELQLEDFIPSGKWQQAGLLLMEDSTLNSPSLRISLAYNDFFGGYSKPPEVLVQAISSTGSNSNPEEFMHVPVLTLDSVASKPALLQNLQQTAIRVEKRRNLFRVLYAGGRNENAAFKELISKEFTLEPRYIAIFALKGRFAGTPIVSVKVKKFVLEDVSCK</sequence>
<dbReference type="SUPFAM" id="SSF49899">
    <property type="entry name" value="Concanavalin A-like lectins/glucanases"/>
    <property type="match status" value="1"/>
</dbReference>
<dbReference type="Gene3D" id="2.60.120.200">
    <property type="match status" value="1"/>
</dbReference>
<dbReference type="Pfam" id="PF17851">
    <property type="entry name" value="GH43_C2"/>
    <property type="match status" value="1"/>
</dbReference>
<accession>A0A7K1YFB2</accession>
<protein>
    <recommendedName>
        <fullName evidence="2">Beta-xylosidase C-terminal Concanavalin A-like domain-containing protein</fullName>
    </recommendedName>
</protein>
<dbReference type="Proteomes" id="UP000466586">
    <property type="component" value="Unassembled WGS sequence"/>
</dbReference>
<organism evidence="3 4">
    <name type="scientific">Hufsiella arboris</name>
    <dbReference type="NCBI Taxonomy" id="2695275"/>
    <lineage>
        <taxon>Bacteria</taxon>
        <taxon>Pseudomonadati</taxon>
        <taxon>Bacteroidota</taxon>
        <taxon>Sphingobacteriia</taxon>
        <taxon>Sphingobacteriales</taxon>
        <taxon>Sphingobacteriaceae</taxon>
        <taxon>Hufsiella</taxon>
    </lineage>
</organism>
<keyword evidence="1" id="KW-1133">Transmembrane helix</keyword>
<comment type="caution">
    <text evidence="3">The sequence shown here is derived from an EMBL/GenBank/DDBJ whole genome shotgun (WGS) entry which is preliminary data.</text>
</comment>
<reference evidence="3 4" key="1">
    <citation type="submission" date="2019-11" db="EMBL/GenBank/DDBJ databases">
        <title>Pedobacter sp. HMF7647 Genome sequencing and assembly.</title>
        <authorList>
            <person name="Kang H."/>
            <person name="Kim H."/>
            <person name="Joh K."/>
        </authorList>
    </citation>
    <scope>NUCLEOTIDE SEQUENCE [LARGE SCALE GENOMIC DNA]</scope>
    <source>
        <strain evidence="3 4">HMF7647</strain>
    </source>
</reference>
<evidence type="ECO:0000313" key="4">
    <source>
        <dbReference type="Proteomes" id="UP000466586"/>
    </source>
</evidence>
<proteinExistence type="predicted"/>
<dbReference type="EMBL" id="WVHT01000018">
    <property type="protein sequence ID" value="MXV53293.1"/>
    <property type="molecule type" value="Genomic_DNA"/>
</dbReference>
<gene>
    <name evidence="3" type="ORF">GS399_20200</name>
</gene>
<dbReference type="GO" id="GO:0005975">
    <property type="term" value="P:carbohydrate metabolic process"/>
    <property type="evidence" value="ECO:0007669"/>
    <property type="project" value="UniProtKB-ARBA"/>
</dbReference>
<dbReference type="AlphaFoldDB" id="A0A7K1YFB2"/>
<evidence type="ECO:0000313" key="3">
    <source>
        <dbReference type="EMBL" id="MXV53293.1"/>
    </source>
</evidence>
<evidence type="ECO:0000256" key="1">
    <source>
        <dbReference type="SAM" id="Phobius"/>
    </source>
</evidence>
<feature type="domain" description="Beta-xylosidase C-terminal Concanavalin A-like" evidence="2">
    <location>
        <begin position="161"/>
        <end position="245"/>
    </location>
</feature>
<keyword evidence="4" id="KW-1185">Reference proteome</keyword>
<name>A0A7K1YFB2_9SPHI</name>
<evidence type="ECO:0000259" key="2">
    <source>
        <dbReference type="Pfam" id="PF17851"/>
    </source>
</evidence>
<dbReference type="InterPro" id="IPR013320">
    <property type="entry name" value="ConA-like_dom_sf"/>
</dbReference>
<feature type="transmembrane region" description="Helical" evidence="1">
    <location>
        <begin position="124"/>
        <end position="142"/>
    </location>
</feature>
<dbReference type="GO" id="GO:0004553">
    <property type="term" value="F:hydrolase activity, hydrolyzing O-glycosyl compounds"/>
    <property type="evidence" value="ECO:0007669"/>
    <property type="project" value="UniProtKB-ARBA"/>
</dbReference>